<evidence type="ECO:0000256" key="1">
    <source>
        <dbReference type="SAM" id="MobiDB-lite"/>
    </source>
</evidence>
<dbReference type="Pfam" id="PF26013">
    <property type="entry name" value="DUF8004"/>
    <property type="match status" value="1"/>
</dbReference>
<sequence length="871" mass="98264">MSARGARSRKAVVKDIEKKEKKAAQKGKAPETIRRPHDAFADWNSSSAGTRSTTSSGALPSRQLTISTSRRSSSTNESAPKRPLASHSSSDHRSKTAASRPESISDTSSTGKEKSRYQANGKDTKAPRGRGGGVPMKTTVSSTPIPPLFRAESSLNWPSEPHHKNWMNFRIWTGGDDTLRPYGGFDFDEDLQNGDVLIYFKEEQMNEERPLPQIRAELDVLENSGSTWLSNALLYGRLEENDDWTIAGSPESSAHPQSFSPNFPAPPGQRHMLAPVSPGGMSPPPFNIDQTYYGVPGYANDSRAQYYSDMDRPGAMSPPPSFLASQQQQATHELWFTAPAQLKTPQAQRLHHVAVRNFIALLHGKPIVGADLYEMLTTLQPEIQVMYDLDCNEHSRLTSREKSVEMITTYLIQHKLDDIRNSIKQVISLLAWAEQDNVRWRQGYLESFVHLAGILNPQIEELPDFKRLSIATRRNLVIAAKTLKLRVMEAEEKLNAFDFDDIWPDLTKATGTPIYQSYQAFRHFLINYLTKIYGNWPPNQGQTWLNRKIVLDLQRDFGILYDYLVNRDVVWDAREERPGNKWQMINLKTEDFRANLPELPLSDMLVAWDTKHGYAHIPHAYPLLPRDVPQSRVAPKKGLFSTLKKPKTDSTKDAKTHLQLSIVFSDATNIDKLDSSISGNSLIDQFEHFELAADLKNSTPREARLGRWILLHGILQVLSTLSVDVQSLKHTDGVRYFLCTDLKRCPEWVTNGQTELLEASQQRSWCWQRAWDPTPIRGQPVELEARSVAHAGASASEELDSTTLDGRTVLNHEIRRLGEKIDNMSVSASRDHDRMAVRRNLEARRLQAEYLAQKTRGAESESVEESGRDAG</sequence>
<name>A0AAN6M7Z4_9PLEO</name>
<dbReference type="Proteomes" id="UP001280581">
    <property type="component" value="Unassembled WGS sequence"/>
</dbReference>
<gene>
    <name evidence="3" type="ORF">GRF29_1g3335442</name>
</gene>
<feature type="region of interest" description="Disordered" evidence="1">
    <location>
        <begin position="1"/>
        <end position="147"/>
    </location>
</feature>
<dbReference type="InterPro" id="IPR058317">
    <property type="entry name" value="DUF8004"/>
</dbReference>
<feature type="compositionally biased region" description="Polar residues" evidence="1">
    <location>
        <begin position="250"/>
        <end position="261"/>
    </location>
</feature>
<feature type="region of interest" description="Disordered" evidence="1">
    <location>
        <begin position="852"/>
        <end position="871"/>
    </location>
</feature>
<keyword evidence="4" id="KW-1185">Reference proteome</keyword>
<evidence type="ECO:0000313" key="3">
    <source>
        <dbReference type="EMBL" id="KAK3217518.1"/>
    </source>
</evidence>
<evidence type="ECO:0000259" key="2">
    <source>
        <dbReference type="Pfam" id="PF26013"/>
    </source>
</evidence>
<protein>
    <recommendedName>
        <fullName evidence="2">DUF8004 domain-containing protein</fullName>
    </recommendedName>
</protein>
<feature type="domain" description="DUF8004" evidence="2">
    <location>
        <begin position="405"/>
        <end position="499"/>
    </location>
</feature>
<accession>A0AAN6M7Z4</accession>
<feature type="compositionally biased region" description="Basic and acidic residues" evidence="1">
    <location>
        <begin position="12"/>
        <end position="40"/>
    </location>
</feature>
<proteinExistence type="predicted"/>
<reference evidence="3 4" key="1">
    <citation type="submission" date="2021-02" db="EMBL/GenBank/DDBJ databases">
        <title>Genome assembly of Pseudopithomyces chartarum.</title>
        <authorList>
            <person name="Jauregui R."/>
            <person name="Singh J."/>
            <person name="Voisey C."/>
        </authorList>
    </citation>
    <scope>NUCLEOTIDE SEQUENCE [LARGE SCALE GENOMIC DNA]</scope>
    <source>
        <strain evidence="3 4">AGR01</strain>
    </source>
</reference>
<dbReference type="EMBL" id="WVTA01000001">
    <property type="protein sequence ID" value="KAK3217518.1"/>
    <property type="molecule type" value="Genomic_DNA"/>
</dbReference>
<dbReference type="PANTHER" id="PTHR39601">
    <property type="entry name" value="CHORIOGENIN HMINOR"/>
    <property type="match status" value="1"/>
</dbReference>
<feature type="region of interest" description="Disordered" evidence="1">
    <location>
        <begin position="246"/>
        <end position="267"/>
    </location>
</feature>
<feature type="compositionally biased region" description="Basic residues" evidence="1">
    <location>
        <begin position="1"/>
        <end position="11"/>
    </location>
</feature>
<feature type="compositionally biased region" description="Low complexity" evidence="1">
    <location>
        <begin position="45"/>
        <end position="78"/>
    </location>
</feature>
<dbReference type="AlphaFoldDB" id="A0AAN6M7Z4"/>
<evidence type="ECO:0000313" key="4">
    <source>
        <dbReference type="Proteomes" id="UP001280581"/>
    </source>
</evidence>
<organism evidence="3 4">
    <name type="scientific">Pseudopithomyces chartarum</name>
    <dbReference type="NCBI Taxonomy" id="1892770"/>
    <lineage>
        <taxon>Eukaryota</taxon>
        <taxon>Fungi</taxon>
        <taxon>Dikarya</taxon>
        <taxon>Ascomycota</taxon>
        <taxon>Pezizomycotina</taxon>
        <taxon>Dothideomycetes</taxon>
        <taxon>Pleosporomycetidae</taxon>
        <taxon>Pleosporales</taxon>
        <taxon>Massarineae</taxon>
        <taxon>Didymosphaeriaceae</taxon>
        <taxon>Pseudopithomyces</taxon>
    </lineage>
</organism>
<feature type="compositionally biased region" description="Basic and acidic residues" evidence="1">
    <location>
        <begin position="111"/>
        <end position="126"/>
    </location>
</feature>
<comment type="caution">
    <text evidence="3">The sequence shown here is derived from an EMBL/GenBank/DDBJ whole genome shotgun (WGS) entry which is preliminary data.</text>
</comment>
<dbReference type="PANTHER" id="PTHR39601:SF2">
    <property type="entry name" value="CHORIOGENIN HMINOR"/>
    <property type="match status" value="1"/>
</dbReference>